<dbReference type="GO" id="GO:0004175">
    <property type="term" value="F:endopeptidase activity"/>
    <property type="evidence" value="ECO:0007669"/>
    <property type="project" value="UniProtKB-ARBA"/>
</dbReference>
<proteinExistence type="predicted"/>
<evidence type="ECO:0000313" key="5">
    <source>
        <dbReference type="Proteomes" id="UP000054223"/>
    </source>
</evidence>
<dbReference type="InterPro" id="IPR003675">
    <property type="entry name" value="Rce1/LyrA-like_dom"/>
</dbReference>
<feature type="domain" description="CAAX prenyl protease 2/Lysostaphin resistance protein A-like" evidence="3">
    <location>
        <begin position="112"/>
        <end position="202"/>
    </location>
</feature>
<feature type="transmembrane region" description="Helical" evidence="2">
    <location>
        <begin position="136"/>
        <end position="156"/>
    </location>
</feature>
<evidence type="ECO:0000313" key="4">
    <source>
        <dbReference type="EMBL" id="KUG06189.1"/>
    </source>
</evidence>
<organism evidence="4 5">
    <name type="scientific">Solirubrum puertoriconensis</name>
    <dbReference type="NCBI Taxonomy" id="1751427"/>
    <lineage>
        <taxon>Bacteria</taxon>
        <taxon>Pseudomonadati</taxon>
        <taxon>Bacteroidota</taxon>
        <taxon>Cytophagia</taxon>
        <taxon>Cytophagales</taxon>
    </lineage>
</organism>
<feature type="region of interest" description="Disordered" evidence="1">
    <location>
        <begin position="254"/>
        <end position="274"/>
    </location>
</feature>
<feature type="transmembrane region" description="Helical" evidence="2">
    <location>
        <begin position="72"/>
        <end position="100"/>
    </location>
</feature>
<dbReference type="GO" id="GO:0080120">
    <property type="term" value="P:CAAX-box protein maturation"/>
    <property type="evidence" value="ECO:0007669"/>
    <property type="project" value="UniProtKB-ARBA"/>
</dbReference>
<dbReference type="PANTHER" id="PTHR39430">
    <property type="entry name" value="MEMBRANE-ASSOCIATED PROTEASE-RELATED"/>
    <property type="match status" value="1"/>
</dbReference>
<dbReference type="EMBL" id="LNAL01000008">
    <property type="protein sequence ID" value="KUG06189.1"/>
    <property type="molecule type" value="Genomic_DNA"/>
</dbReference>
<keyword evidence="5" id="KW-1185">Reference proteome</keyword>
<gene>
    <name evidence="4" type="ORF">ASU33_02130</name>
</gene>
<dbReference type="OrthoDB" id="7564474at2"/>
<protein>
    <recommendedName>
        <fullName evidence="3">CAAX prenyl protease 2/Lysostaphin resistance protein A-like domain-containing protein</fullName>
    </recommendedName>
</protein>
<dbReference type="PANTHER" id="PTHR39430:SF1">
    <property type="entry name" value="PROTEASE"/>
    <property type="match status" value="1"/>
</dbReference>
<dbReference type="RefSeq" id="WP_059071884.1">
    <property type="nucleotide sequence ID" value="NZ_LNAL01000008.1"/>
</dbReference>
<dbReference type="Proteomes" id="UP000054223">
    <property type="component" value="Unassembled WGS sequence"/>
</dbReference>
<keyword evidence="2" id="KW-1133">Transmembrane helix</keyword>
<feature type="transmembrane region" description="Helical" evidence="2">
    <location>
        <begin position="33"/>
        <end position="51"/>
    </location>
</feature>
<reference evidence="4 5" key="1">
    <citation type="submission" date="2015-11" db="EMBL/GenBank/DDBJ databases">
        <title>Solirubrum puertoriconensis gen. nov. an environmental bacteria isolated in Puerto Rico.</title>
        <authorList>
            <person name="Cuebas-Irizarry M.F."/>
            <person name="Montalvo-Rodriguez R."/>
        </authorList>
    </citation>
    <scope>NUCLEOTIDE SEQUENCE [LARGE SCALE GENOMIC DNA]</scope>
    <source>
        <strain evidence="4 5">MC1A</strain>
    </source>
</reference>
<feature type="compositionally biased region" description="Polar residues" evidence="1">
    <location>
        <begin position="260"/>
        <end position="274"/>
    </location>
</feature>
<evidence type="ECO:0000256" key="2">
    <source>
        <dbReference type="SAM" id="Phobius"/>
    </source>
</evidence>
<evidence type="ECO:0000259" key="3">
    <source>
        <dbReference type="Pfam" id="PF02517"/>
    </source>
</evidence>
<accession>A0A9X0HHV8</accession>
<comment type="caution">
    <text evidence="4">The sequence shown here is derived from an EMBL/GenBank/DDBJ whole genome shotgun (WGS) entry which is preliminary data.</text>
</comment>
<feature type="transmembrane region" description="Helical" evidence="2">
    <location>
        <begin position="106"/>
        <end position="124"/>
    </location>
</feature>
<feature type="transmembrane region" description="Helical" evidence="2">
    <location>
        <begin position="168"/>
        <end position="190"/>
    </location>
</feature>
<keyword evidence="2" id="KW-0812">Transmembrane</keyword>
<evidence type="ECO:0000256" key="1">
    <source>
        <dbReference type="SAM" id="MobiDB-lite"/>
    </source>
</evidence>
<dbReference type="Pfam" id="PF02517">
    <property type="entry name" value="Rce1-like"/>
    <property type="match status" value="1"/>
</dbReference>
<sequence>MNSPLKIAIGFLVLFALYQLPEGSQHWLRNDYLFLGLMLLMLLGAHMVAKWQGYSGLGAFGLRWHHGFGRNLLLGLVPGLLLPALAFWACVALGITRIVAVPPLPALLTGAALFTLGTLAPSMAEDVLTRGYVQRHAGHLLTGAQFIVFTSVLYVLNHVYRLANGPTTWVFLLVVGVSLALPVVLTRSLWYTVGMHWGMNIVYQLTNNVVQTEAVPGHPNATWVLTGFIALSIPVHLRLCRRLAATDADSTLRWKDAEPNQPSVTAASTAGSQR</sequence>
<keyword evidence="2" id="KW-0472">Membrane</keyword>
<name>A0A9X0HHV8_SOLP1</name>
<dbReference type="AlphaFoldDB" id="A0A9X0HHV8"/>